<accession>A0A5R8KHU7</accession>
<dbReference type="Gene3D" id="2.30.42.10">
    <property type="match status" value="1"/>
</dbReference>
<keyword evidence="2 5" id="KW-0645">Protease</keyword>
<gene>
    <name evidence="8" type="ORF">FEM03_03980</name>
</gene>
<organism evidence="8 9">
    <name type="scientific">Phragmitibacter flavus</name>
    <dbReference type="NCBI Taxonomy" id="2576071"/>
    <lineage>
        <taxon>Bacteria</taxon>
        <taxon>Pseudomonadati</taxon>
        <taxon>Verrucomicrobiota</taxon>
        <taxon>Verrucomicrobiia</taxon>
        <taxon>Verrucomicrobiales</taxon>
        <taxon>Verrucomicrobiaceae</taxon>
        <taxon>Phragmitibacter</taxon>
    </lineage>
</organism>
<dbReference type="PROSITE" id="PS50106">
    <property type="entry name" value="PDZ"/>
    <property type="match status" value="1"/>
</dbReference>
<dbReference type="InterPro" id="IPR005151">
    <property type="entry name" value="Tail-specific_protease"/>
</dbReference>
<dbReference type="Pfam" id="PF03572">
    <property type="entry name" value="Peptidase_S41"/>
    <property type="match status" value="1"/>
</dbReference>
<protein>
    <submittedName>
        <fullName evidence="8">Tail-specific protease</fullName>
    </submittedName>
</protein>
<keyword evidence="9" id="KW-1185">Reference proteome</keyword>
<dbReference type="GO" id="GO:0008236">
    <property type="term" value="F:serine-type peptidase activity"/>
    <property type="evidence" value="ECO:0007669"/>
    <property type="project" value="UniProtKB-KW"/>
</dbReference>
<dbReference type="GO" id="GO:0007165">
    <property type="term" value="P:signal transduction"/>
    <property type="evidence" value="ECO:0007669"/>
    <property type="project" value="TreeGrafter"/>
</dbReference>
<name>A0A5R8KHU7_9BACT</name>
<dbReference type="InterPro" id="IPR001478">
    <property type="entry name" value="PDZ"/>
</dbReference>
<evidence type="ECO:0000256" key="2">
    <source>
        <dbReference type="ARBA" id="ARBA00022670"/>
    </source>
</evidence>
<reference evidence="8 9" key="1">
    <citation type="submission" date="2019-05" db="EMBL/GenBank/DDBJ databases">
        <title>Verrucobacter flavum gen. nov., sp. nov. a new member of the family Verrucomicrobiaceae.</title>
        <authorList>
            <person name="Szuroczki S."/>
            <person name="Abbaszade G."/>
            <person name="Szabo A."/>
            <person name="Felfoldi T."/>
            <person name="Schumann P."/>
            <person name="Boka K."/>
            <person name="Keki Z."/>
            <person name="Toumi M."/>
            <person name="Toth E."/>
        </authorList>
    </citation>
    <scope>NUCLEOTIDE SEQUENCE [LARGE SCALE GENOMIC DNA]</scope>
    <source>
        <strain evidence="8 9">MG-N-17</strain>
    </source>
</reference>
<dbReference type="Pfam" id="PF00595">
    <property type="entry name" value="PDZ"/>
    <property type="match status" value="1"/>
</dbReference>
<dbReference type="OrthoDB" id="9812068at2"/>
<feature type="domain" description="PDZ" evidence="7">
    <location>
        <begin position="311"/>
        <end position="389"/>
    </location>
</feature>
<evidence type="ECO:0000256" key="6">
    <source>
        <dbReference type="SAM" id="MobiDB-lite"/>
    </source>
</evidence>
<dbReference type="SMART" id="SM00245">
    <property type="entry name" value="TSPc"/>
    <property type="match status" value="1"/>
</dbReference>
<feature type="region of interest" description="Disordered" evidence="6">
    <location>
        <begin position="805"/>
        <end position="825"/>
    </location>
</feature>
<sequence>MNHIARIESESVGQFNTKKRQFRRFSHSLQRIFTIKPAEHMRKAPSLLPVAAILALLSATPSPAPAETNYGSIAMNVARMLEGHHYSQQSFDSSMSQRVLDGYLNLLDFNRIYFTQEDVDKFKANYAETLHNYIVTSNSIDPAFEIYDIYRERVQERIDFVAKTLKETKFDYASTDVVTIKRDKLPWPANKAEADKLWLNLIEADLLSERLSDITKEEARVKKAEEKKAKAEKDLAEGKKADEKPAKEAKEATPEKEETPAERVAKRYERLIEQIDENEKEDIANFFLSCIANAYDPHTEYMSPQETDNFRIQMNHSLVGIGALLQSSEDNLAEIHGIVVGGPADKQGELKLKDKILAVAQGEKGEYVDIKYMKLNKIVEMIRGKDGTVVRLKVISADEPDINKEIAIIRGEVELKEKLANAELIVTPPLNGRTKKLGWIHLSSFYADMEGGTVSCSADVERLLRRLMAEKIEGLIIDLRGDGGGSLEEAIKLTGLFIPKGPVVQSKDYRGNIQWRDSENDRPVYEGPLLVLTDKASASASEIFAAALQDYRRAVIVGEKSSFGKGTVQTIIPVDRFMNSGLGMFSLNKPRAGHLKVTIQKFYRIAGGSTQLRGVVPDIIIPSLRDVMEIGEDALPHALPYDTIPPRTFTYATKVPLPFKELETRVKSRLTVNPEFQYITEDTLRLKERIDKNSVSLNEKERLSEIRENKARIETRKEARKERVQKLADAKTEPFTNFRLNLDNVDAPGLTEESKFSEEDTTGMRLAAKEDEEDEDIAADDKKLLPFGIEPFKLESLYILSDLIDLDGNSPKTANTSEIKKPAGS</sequence>
<dbReference type="SMART" id="SM00228">
    <property type="entry name" value="PDZ"/>
    <property type="match status" value="1"/>
</dbReference>
<dbReference type="EMBL" id="VAUV01000003">
    <property type="protein sequence ID" value="TLD71894.1"/>
    <property type="molecule type" value="Genomic_DNA"/>
</dbReference>
<dbReference type="InterPro" id="IPR036034">
    <property type="entry name" value="PDZ_sf"/>
</dbReference>
<evidence type="ECO:0000256" key="1">
    <source>
        <dbReference type="ARBA" id="ARBA00009179"/>
    </source>
</evidence>
<dbReference type="PANTHER" id="PTHR32060">
    <property type="entry name" value="TAIL-SPECIFIC PROTEASE"/>
    <property type="match status" value="1"/>
</dbReference>
<dbReference type="Gene3D" id="3.90.226.10">
    <property type="entry name" value="2-enoyl-CoA Hydratase, Chain A, domain 1"/>
    <property type="match status" value="1"/>
</dbReference>
<evidence type="ECO:0000256" key="4">
    <source>
        <dbReference type="ARBA" id="ARBA00022825"/>
    </source>
</evidence>
<feature type="region of interest" description="Disordered" evidence="6">
    <location>
        <begin position="223"/>
        <end position="262"/>
    </location>
</feature>
<dbReference type="CDD" id="cd07560">
    <property type="entry name" value="Peptidase_S41_CPP"/>
    <property type="match status" value="1"/>
</dbReference>
<dbReference type="Pfam" id="PF11818">
    <property type="entry name" value="DUF3340"/>
    <property type="match status" value="1"/>
</dbReference>
<dbReference type="GO" id="GO:0030288">
    <property type="term" value="C:outer membrane-bounded periplasmic space"/>
    <property type="evidence" value="ECO:0007669"/>
    <property type="project" value="TreeGrafter"/>
</dbReference>
<dbReference type="InterPro" id="IPR029045">
    <property type="entry name" value="ClpP/crotonase-like_dom_sf"/>
</dbReference>
<keyword evidence="3 5" id="KW-0378">Hydrolase</keyword>
<dbReference type="InterPro" id="IPR020992">
    <property type="entry name" value="Tail_Prtase_C"/>
</dbReference>
<comment type="similarity">
    <text evidence="1 5">Belongs to the peptidase S41A family.</text>
</comment>
<dbReference type="NCBIfam" id="TIGR00225">
    <property type="entry name" value="prc"/>
    <property type="match status" value="1"/>
</dbReference>
<proteinExistence type="inferred from homology"/>
<dbReference type="Pfam" id="PF17804">
    <property type="entry name" value="TSP_NTD"/>
    <property type="match status" value="1"/>
</dbReference>
<evidence type="ECO:0000259" key="7">
    <source>
        <dbReference type="PROSITE" id="PS50106"/>
    </source>
</evidence>
<dbReference type="GO" id="GO:0006508">
    <property type="term" value="P:proteolysis"/>
    <property type="evidence" value="ECO:0007669"/>
    <property type="project" value="UniProtKB-KW"/>
</dbReference>
<keyword evidence="4 5" id="KW-0720">Serine protease</keyword>
<dbReference type="GO" id="GO:0004175">
    <property type="term" value="F:endopeptidase activity"/>
    <property type="evidence" value="ECO:0007669"/>
    <property type="project" value="TreeGrafter"/>
</dbReference>
<evidence type="ECO:0000256" key="3">
    <source>
        <dbReference type="ARBA" id="ARBA00022801"/>
    </source>
</evidence>
<dbReference type="SUPFAM" id="SSF50156">
    <property type="entry name" value="PDZ domain-like"/>
    <property type="match status" value="1"/>
</dbReference>
<dbReference type="AlphaFoldDB" id="A0A5R8KHU7"/>
<evidence type="ECO:0000256" key="5">
    <source>
        <dbReference type="RuleBase" id="RU004404"/>
    </source>
</evidence>
<dbReference type="InterPro" id="IPR004447">
    <property type="entry name" value="Peptidase_S41A"/>
</dbReference>
<evidence type="ECO:0000313" key="8">
    <source>
        <dbReference type="EMBL" id="TLD71894.1"/>
    </source>
</evidence>
<dbReference type="PANTHER" id="PTHR32060:SF22">
    <property type="entry name" value="CARBOXYL-TERMINAL-PROCESSING PEPTIDASE 3, CHLOROPLASTIC"/>
    <property type="match status" value="1"/>
</dbReference>
<evidence type="ECO:0000313" key="9">
    <source>
        <dbReference type="Proteomes" id="UP000306196"/>
    </source>
</evidence>
<comment type="caution">
    <text evidence="8">The sequence shown here is derived from an EMBL/GenBank/DDBJ whole genome shotgun (WGS) entry which is preliminary data.</text>
</comment>
<dbReference type="SUPFAM" id="SSF52096">
    <property type="entry name" value="ClpP/crotonase"/>
    <property type="match status" value="1"/>
</dbReference>
<dbReference type="Proteomes" id="UP000306196">
    <property type="component" value="Unassembled WGS sequence"/>
</dbReference>
<dbReference type="InterPro" id="IPR040573">
    <property type="entry name" value="TSP_N"/>
</dbReference>